<dbReference type="InterPro" id="IPR007278">
    <property type="entry name" value="DUF397"/>
</dbReference>
<reference evidence="3" key="1">
    <citation type="journal article" date="2019" name="Int. J. Syst. Evol. Microbiol.">
        <title>The Global Catalogue of Microorganisms (GCM) 10K type strain sequencing project: providing services to taxonomists for standard genome sequencing and annotation.</title>
        <authorList>
            <consortium name="The Broad Institute Genomics Platform"/>
            <consortium name="The Broad Institute Genome Sequencing Center for Infectious Disease"/>
            <person name="Wu L."/>
            <person name="Ma J."/>
        </authorList>
    </citation>
    <scope>NUCLEOTIDE SEQUENCE [LARGE SCALE GENOMIC DNA]</scope>
    <source>
        <strain evidence="3">JCM 16902</strain>
    </source>
</reference>
<keyword evidence="3" id="KW-1185">Reference proteome</keyword>
<feature type="domain" description="DUF397" evidence="1">
    <location>
        <begin position="6"/>
        <end position="58"/>
    </location>
</feature>
<proteinExistence type="predicted"/>
<evidence type="ECO:0000313" key="3">
    <source>
        <dbReference type="Proteomes" id="UP001501074"/>
    </source>
</evidence>
<dbReference type="Proteomes" id="UP001501074">
    <property type="component" value="Unassembled WGS sequence"/>
</dbReference>
<name>A0ABP7AU45_9ACTN</name>
<protein>
    <recommendedName>
        <fullName evidence="1">DUF397 domain-containing protein</fullName>
    </recommendedName>
</protein>
<evidence type="ECO:0000313" key="2">
    <source>
        <dbReference type="EMBL" id="GAA3640702.1"/>
    </source>
</evidence>
<dbReference type="Pfam" id="PF04149">
    <property type="entry name" value="DUF397"/>
    <property type="match status" value="1"/>
</dbReference>
<comment type="caution">
    <text evidence="2">The sequence shown here is derived from an EMBL/GenBank/DDBJ whole genome shotgun (WGS) entry which is preliminary data.</text>
</comment>
<accession>A0ABP7AU45</accession>
<dbReference type="RefSeq" id="WP_231489356.1">
    <property type="nucleotide sequence ID" value="NZ_BAAAZO010000014.1"/>
</dbReference>
<evidence type="ECO:0000259" key="1">
    <source>
        <dbReference type="Pfam" id="PF04149"/>
    </source>
</evidence>
<sequence length="66" mass="7076">MNQREQWVKASASADSGNCVEMLAGDGQVRLRDSKQGERGAVLRLAPGGFAVWIEGAKAGQFDQLI</sequence>
<organism evidence="2 3">
    <name type="scientific">Kineosporia mesophila</name>
    <dbReference type="NCBI Taxonomy" id="566012"/>
    <lineage>
        <taxon>Bacteria</taxon>
        <taxon>Bacillati</taxon>
        <taxon>Actinomycetota</taxon>
        <taxon>Actinomycetes</taxon>
        <taxon>Kineosporiales</taxon>
        <taxon>Kineosporiaceae</taxon>
        <taxon>Kineosporia</taxon>
    </lineage>
</organism>
<gene>
    <name evidence="2" type="ORF">GCM10022223_69910</name>
</gene>
<dbReference type="EMBL" id="BAAAZO010000014">
    <property type="protein sequence ID" value="GAA3640702.1"/>
    <property type="molecule type" value="Genomic_DNA"/>
</dbReference>